<accession>A0A146K4X5</accession>
<dbReference type="GO" id="GO:0005737">
    <property type="term" value="C:cytoplasm"/>
    <property type="evidence" value="ECO:0007669"/>
    <property type="project" value="UniProtKB-SubCell"/>
</dbReference>
<evidence type="ECO:0000313" key="7">
    <source>
        <dbReference type="EMBL" id="JAP91942.1"/>
    </source>
</evidence>
<keyword evidence="5" id="KW-0963">Cytoplasm</keyword>
<protein>
    <recommendedName>
        <fullName evidence="5">GPN-loop GTPase</fullName>
        <ecNumber evidence="5">3.6.5.-</ecNumber>
    </recommendedName>
</protein>
<comment type="function">
    <text evidence="5">Small GTPase required for proper nuclear import of RNA polymerase II (RNAPII). May act at an RNAP assembly step prior to nuclear import.</text>
</comment>
<dbReference type="GO" id="GO:0005634">
    <property type="term" value="C:nucleus"/>
    <property type="evidence" value="ECO:0007669"/>
    <property type="project" value="UniProtKB-SubCell"/>
</dbReference>
<dbReference type="GO" id="GO:0005525">
    <property type="term" value="F:GTP binding"/>
    <property type="evidence" value="ECO:0007669"/>
    <property type="project" value="UniProtKB-KW"/>
</dbReference>
<dbReference type="SUPFAM" id="SSF52540">
    <property type="entry name" value="P-loop containing nucleoside triphosphate hydrolases"/>
    <property type="match status" value="1"/>
</dbReference>
<reference evidence="7" key="1">
    <citation type="submission" date="2015-07" db="EMBL/GenBank/DDBJ databases">
        <title>Adaptation to a free-living lifestyle via gene acquisitions in the diplomonad Trepomonas sp. PC1.</title>
        <authorList>
            <person name="Xu F."/>
            <person name="Jerlstrom-Hultqvist J."/>
            <person name="Kolisko M."/>
            <person name="Simpson A.G.B."/>
            <person name="Roger A.J."/>
            <person name="Svard S.G."/>
            <person name="Andersson J.O."/>
        </authorList>
    </citation>
    <scope>NUCLEOTIDE SEQUENCE</scope>
    <source>
        <strain evidence="7">PC1</strain>
    </source>
</reference>
<comment type="subunit">
    <text evidence="5">Binds to RNA polymerase II.</text>
</comment>
<feature type="non-terminal residue" evidence="7">
    <location>
        <position position="1"/>
    </location>
</feature>
<dbReference type="Pfam" id="PF03029">
    <property type="entry name" value="ATP_bind_1"/>
    <property type="match status" value="1"/>
</dbReference>
<dbReference type="PANTHER" id="PTHR21231">
    <property type="entry name" value="XPA-BINDING PROTEIN 1-RELATED"/>
    <property type="match status" value="1"/>
</dbReference>
<proteinExistence type="inferred from homology"/>
<dbReference type="AlphaFoldDB" id="A0A146K4X5"/>
<dbReference type="InterPro" id="IPR027417">
    <property type="entry name" value="P-loop_NTPase"/>
</dbReference>
<evidence type="ECO:0000256" key="2">
    <source>
        <dbReference type="ARBA" id="ARBA00022741"/>
    </source>
</evidence>
<dbReference type="EC" id="3.6.5.-" evidence="5"/>
<feature type="coiled-coil region" evidence="6">
    <location>
        <begin position="247"/>
        <end position="286"/>
    </location>
</feature>
<dbReference type="EMBL" id="GDID01004664">
    <property type="protein sequence ID" value="JAP91942.1"/>
    <property type="molecule type" value="Transcribed_RNA"/>
</dbReference>
<dbReference type="Gene3D" id="3.40.50.300">
    <property type="entry name" value="P-loop containing nucleotide triphosphate hydrolases"/>
    <property type="match status" value="1"/>
</dbReference>
<sequence length="291" mass="33458">IGMAGSGKSTLVKSLQQQFSDSFVINLDPAVLNTPYTPNIDIRDSVDYNELITDHKLGPNGAILTALNLFVSKLDQLIKLIPADKTIIFDAPGQIESFVWSASGEILLKTFYKSLLLYVIDVEKCRNPSVFVSSMIYLLSITNRMQLERCVVVLNKTDLLQEQLSEDFQKIFTEETDPTQTENTFLDLVKQYPHNSMLLNSLFVKQAENDFQSSFLNTVQLNLEEFWQKFSFQFTSCKTHDGFDALIDEMTNLYKQIEEEVKQKEETQVQQEIQHVRQQIKNVEQDMDEND</sequence>
<evidence type="ECO:0000256" key="6">
    <source>
        <dbReference type="SAM" id="Coils"/>
    </source>
</evidence>
<keyword evidence="7" id="KW-0067">ATP-binding</keyword>
<dbReference type="GO" id="GO:0005524">
    <property type="term" value="F:ATP binding"/>
    <property type="evidence" value="ECO:0007669"/>
    <property type="project" value="UniProtKB-KW"/>
</dbReference>
<organism evidence="7">
    <name type="scientific">Trepomonas sp. PC1</name>
    <dbReference type="NCBI Taxonomy" id="1076344"/>
    <lineage>
        <taxon>Eukaryota</taxon>
        <taxon>Metamonada</taxon>
        <taxon>Diplomonadida</taxon>
        <taxon>Hexamitidae</taxon>
        <taxon>Hexamitinae</taxon>
        <taxon>Trepomonas</taxon>
    </lineage>
</organism>
<dbReference type="GO" id="GO:0003924">
    <property type="term" value="F:GTPase activity"/>
    <property type="evidence" value="ECO:0007669"/>
    <property type="project" value="TreeGrafter"/>
</dbReference>
<evidence type="ECO:0000256" key="1">
    <source>
        <dbReference type="ARBA" id="ARBA00005290"/>
    </source>
</evidence>
<comment type="subcellular location">
    <subcellularLocation>
        <location evidence="5">Cytoplasm</location>
    </subcellularLocation>
    <subcellularLocation>
        <location evidence="5">Nucleus</location>
    </subcellularLocation>
</comment>
<dbReference type="InterPro" id="IPR004130">
    <property type="entry name" value="Gpn"/>
</dbReference>
<gene>
    <name evidence="7" type="ORF">TPC1_16274</name>
</gene>
<dbReference type="PANTHER" id="PTHR21231:SF8">
    <property type="entry name" value="GPN-LOOP GTPASE 1"/>
    <property type="match status" value="1"/>
</dbReference>
<name>A0A146K4X5_9EUKA</name>
<keyword evidence="2 5" id="KW-0547">Nucleotide-binding</keyword>
<keyword evidence="3 5" id="KW-0378">Hydrolase</keyword>
<comment type="similarity">
    <text evidence="1 5">Belongs to the GPN-loop GTPase family.</text>
</comment>
<evidence type="ECO:0000256" key="5">
    <source>
        <dbReference type="RuleBase" id="RU365059"/>
    </source>
</evidence>
<keyword evidence="4 5" id="KW-0342">GTP-binding</keyword>
<evidence type="ECO:0000256" key="3">
    <source>
        <dbReference type="ARBA" id="ARBA00022801"/>
    </source>
</evidence>
<keyword evidence="6" id="KW-0175">Coiled coil</keyword>
<evidence type="ECO:0000256" key="4">
    <source>
        <dbReference type="ARBA" id="ARBA00023134"/>
    </source>
</evidence>